<sequence length="38" mass="4113">MCCESVIGEIVAGVTEAVSSDDNPFLDDETGTWYWSAD</sequence>
<proteinExistence type="predicted"/>
<dbReference type="EMBL" id="SRHE01000424">
    <property type="protein sequence ID" value="TWW08999.1"/>
    <property type="molecule type" value="Genomic_DNA"/>
</dbReference>
<gene>
    <name evidence="1" type="ORF">E3A20_18750</name>
</gene>
<comment type="caution">
    <text evidence="1">The sequence shown here is derived from an EMBL/GenBank/DDBJ whole genome shotgun (WGS) entry which is preliminary data.</text>
</comment>
<protein>
    <submittedName>
        <fullName evidence="1">Uncharacterized protein</fullName>
    </submittedName>
</protein>
<dbReference type="Proteomes" id="UP000321083">
    <property type="component" value="Unassembled WGS sequence"/>
</dbReference>
<keyword evidence="2" id="KW-1185">Reference proteome</keyword>
<reference evidence="1 2" key="2">
    <citation type="submission" date="2019-08" db="EMBL/GenBank/DDBJ databases">
        <authorList>
            <person name="Henke P."/>
        </authorList>
    </citation>
    <scope>NUCLEOTIDE SEQUENCE [LARGE SCALE GENOMIC DNA]</scope>
    <source>
        <strain evidence="1">Phe10_nw2017</strain>
    </source>
</reference>
<name>A0A5C6M4F8_9PLAN</name>
<feature type="non-terminal residue" evidence="1">
    <location>
        <position position="38"/>
    </location>
</feature>
<evidence type="ECO:0000313" key="1">
    <source>
        <dbReference type="EMBL" id="TWW08999.1"/>
    </source>
</evidence>
<evidence type="ECO:0000313" key="2">
    <source>
        <dbReference type="Proteomes" id="UP000321083"/>
    </source>
</evidence>
<reference evidence="1 2" key="1">
    <citation type="submission" date="2019-08" db="EMBL/GenBank/DDBJ databases">
        <title>100 year-old enigma solved: identification of Planctomyces bekefii, the type genus and species of the phylum Planctomycetes.</title>
        <authorList>
            <person name="Svetlana D.N."/>
            <person name="Overmann J."/>
        </authorList>
    </citation>
    <scope>NUCLEOTIDE SEQUENCE [LARGE SCALE GENOMIC DNA]</scope>
    <source>
        <strain evidence="1">Phe10_nw2017</strain>
    </source>
</reference>
<accession>A0A5C6M4F8</accession>
<dbReference type="AlphaFoldDB" id="A0A5C6M4F8"/>
<organism evidence="1 2">
    <name type="scientific">Planctomyces bekefii</name>
    <dbReference type="NCBI Taxonomy" id="1653850"/>
    <lineage>
        <taxon>Bacteria</taxon>
        <taxon>Pseudomonadati</taxon>
        <taxon>Planctomycetota</taxon>
        <taxon>Planctomycetia</taxon>
        <taxon>Planctomycetales</taxon>
        <taxon>Planctomycetaceae</taxon>
        <taxon>Planctomyces</taxon>
    </lineage>
</organism>